<keyword evidence="7" id="KW-0560">Oxidoreductase</keyword>
<dbReference type="GO" id="GO:0051539">
    <property type="term" value="F:4 iron, 4 sulfur cluster binding"/>
    <property type="evidence" value="ECO:0007669"/>
    <property type="project" value="UniProtKB-KW"/>
</dbReference>
<dbReference type="Gene3D" id="3.40.50.740">
    <property type="match status" value="1"/>
</dbReference>
<dbReference type="SUPFAM" id="SSF53706">
    <property type="entry name" value="Formate dehydrogenase/DMSO reductase, domains 1-3"/>
    <property type="match status" value="1"/>
</dbReference>
<keyword evidence="5" id="KW-0500">Molybdenum</keyword>
<dbReference type="PIRSF" id="PIRSF000144">
    <property type="entry name" value="CbbBc"/>
    <property type="match status" value="1"/>
</dbReference>
<dbReference type="Proteomes" id="UP000235162">
    <property type="component" value="Unassembled WGS sequence"/>
</dbReference>
<keyword evidence="8" id="KW-0408">Iron</keyword>
<gene>
    <name evidence="12" type="ORF">C0029_16245</name>
</gene>
<dbReference type="GO" id="GO:0016491">
    <property type="term" value="F:oxidoreductase activity"/>
    <property type="evidence" value="ECO:0007669"/>
    <property type="project" value="UniProtKB-KW"/>
</dbReference>
<evidence type="ECO:0000256" key="3">
    <source>
        <dbReference type="ARBA" id="ARBA00008747"/>
    </source>
</evidence>
<dbReference type="Pfam" id="PF00384">
    <property type="entry name" value="Molybdopterin"/>
    <property type="match status" value="1"/>
</dbReference>
<reference evidence="12 13" key="1">
    <citation type="submission" date="2018-01" db="EMBL/GenBank/DDBJ databases">
        <title>The draft genome sequence of Halioglobus japonicus S1-36.</title>
        <authorList>
            <person name="Du Z.-J."/>
            <person name="Shi M.-J."/>
        </authorList>
    </citation>
    <scope>NUCLEOTIDE SEQUENCE [LARGE SCALE GENOMIC DNA]</scope>
    <source>
        <strain evidence="12 13">S1-36</strain>
    </source>
</reference>
<dbReference type="InterPro" id="IPR050123">
    <property type="entry name" value="Prok_molybdopt-oxidoreductase"/>
</dbReference>
<dbReference type="Gene3D" id="3.40.228.10">
    <property type="entry name" value="Dimethylsulfoxide Reductase, domain 2"/>
    <property type="match status" value="1"/>
</dbReference>
<evidence type="ECO:0000256" key="2">
    <source>
        <dbReference type="ARBA" id="ARBA00001966"/>
    </source>
</evidence>
<comment type="cofactor">
    <cofactor evidence="2">
        <name>[4Fe-4S] cluster</name>
        <dbReference type="ChEBI" id="CHEBI:49883"/>
    </cofactor>
</comment>
<accession>A0AAP8SM08</accession>
<dbReference type="PANTHER" id="PTHR43105">
    <property type="entry name" value="RESPIRATORY NITRATE REDUCTASE"/>
    <property type="match status" value="1"/>
</dbReference>
<name>A0AAP8SM08_9GAMM</name>
<dbReference type="GO" id="GO:0016020">
    <property type="term" value="C:membrane"/>
    <property type="evidence" value="ECO:0007669"/>
    <property type="project" value="TreeGrafter"/>
</dbReference>
<protein>
    <submittedName>
        <fullName evidence="12">Nitrate reductase</fullName>
    </submittedName>
</protein>
<dbReference type="Gene3D" id="2.40.40.20">
    <property type="match status" value="1"/>
</dbReference>
<dbReference type="PANTHER" id="PTHR43105:SF10">
    <property type="entry name" value="NADH-QUINONE OXIDOREDUCTASE SUBUNIT G"/>
    <property type="match status" value="1"/>
</dbReference>
<dbReference type="Gene3D" id="2.20.25.90">
    <property type="entry name" value="ADC-like domains"/>
    <property type="match status" value="1"/>
</dbReference>
<dbReference type="SUPFAM" id="SSF50692">
    <property type="entry name" value="ADC-like"/>
    <property type="match status" value="1"/>
</dbReference>
<dbReference type="SMART" id="SM00926">
    <property type="entry name" value="Molybdop_Fe4S4"/>
    <property type="match status" value="1"/>
</dbReference>
<organism evidence="12 13">
    <name type="scientific">Halioglobus japonicus</name>
    <dbReference type="NCBI Taxonomy" id="930805"/>
    <lineage>
        <taxon>Bacteria</taxon>
        <taxon>Pseudomonadati</taxon>
        <taxon>Pseudomonadota</taxon>
        <taxon>Gammaproteobacteria</taxon>
        <taxon>Cellvibrionales</taxon>
        <taxon>Halieaceae</taxon>
        <taxon>Halioglobus</taxon>
    </lineage>
</organism>
<dbReference type="InterPro" id="IPR027467">
    <property type="entry name" value="MopterinOxRdtase_cofactor_BS"/>
</dbReference>
<evidence type="ECO:0000256" key="4">
    <source>
        <dbReference type="ARBA" id="ARBA00022485"/>
    </source>
</evidence>
<evidence type="ECO:0000256" key="1">
    <source>
        <dbReference type="ARBA" id="ARBA00001942"/>
    </source>
</evidence>
<dbReference type="PROSITE" id="PS00551">
    <property type="entry name" value="MOLYBDOPTERIN_PROK_1"/>
    <property type="match status" value="1"/>
</dbReference>
<dbReference type="Pfam" id="PF04879">
    <property type="entry name" value="Molybdop_Fe4S4"/>
    <property type="match status" value="1"/>
</dbReference>
<dbReference type="InterPro" id="IPR006657">
    <property type="entry name" value="MoPterin_dinucl-bd_dom"/>
</dbReference>
<evidence type="ECO:0000256" key="10">
    <source>
        <dbReference type="ARBA" id="ARBA00023063"/>
    </source>
</evidence>
<dbReference type="GO" id="GO:0043546">
    <property type="term" value="F:molybdopterin cofactor binding"/>
    <property type="evidence" value="ECO:0007669"/>
    <property type="project" value="InterPro"/>
</dbReference>
<evidence type="ECO:0000256" key="5">
    <source>
        <dbReference type="ARBA" id="ARBA00022505"/>
    </source>
</evidence>
<proteinExistence type="inferred from homology"/>
<feature type="domain" description="4Fe-4S Mo/W bis-MGD-type" evidence="11">
    <location>
        <begin position="19"/>
        <end position="76"/>
    </location>
</feature>
<dbReference type="PROSITE" id="PS51669">
    <property type="entry name" value="4FE4S_MOW_BIS_MGD"/>
    <property type="match status" value="1"/>
</dbReference>
<dbReference type="InterPro" id="IPR041957">
    <property type="entry name" value="CT_Nitrate-R-NapA-like"/>
</dbReference>
<keyword evidence="4" id="KW-0004">4Fe-4S</keyword>
<dbReference type="Pfam" id="PF01568">
    <property type="entry name" value="Molydop_binding"/>
    <property type="match status" value="1"/>
</dbReference>
<keyword evidence="13" id="KW-1185">Reference proteome</keyword>
<keyword evidence="6" id="KW-0479">Metal-binding</keyword>
<evidence type="ECO:0000256" key="9">
    <source>
        <dbReference type="ARBA" id="ARBA00023014"/>
    </source>
</evidence>
<dbReference type="InterPro" id="IPR006963">
    <property type="entry name" value="Mopterin_OxRdtase_4Fe-4S_dom"/>
</dbReference>
<evidence type="ECO:0000256" key="6">
    <source>
        <dbReference type="ARBA" id="ARBA00022723"/>
    </source>
</evidence>
<dbReference type="GO" id="GO:0046872">
    <property type="term" value="F:metal ion binding"/>
    <property type="evidence" value="ECO:0007669"/>
    <property type="project" value="UniProtKB-KW"/>
</dbReference>
<evidence type="ECO:0000313" key="12">
    <source>
        <dbReference type="EMBL" id="PLW85080.1"/>
    </source>
</evidence>
<keyword evidence="10" id="KW-0534">Nitrate assimilation</keyword>
<evidence type="ECO:0000256" key="8">
    <source>
        <dbReference type="ARBA" id="ARBA00023004"/>
    </source>
</evidence>
<dbReference type="InterPro" id="IPR006656">
    <property type="entry name" value="Mopterin_OxRdtase"/>
</dbReference>
<dbReference type="GO" id="GO:1990204">
    <property type="term" value="C:oxidoreductase complex"/>
    <property type="evidence" value="ECO:0007669"/>
    <property type="project" value="UniProtKB-ARBA"/>
</dbReference>
<dbReference type="CDD" id="cd02791">
    <property type="entry name" value="MopB_CT_Nitrate-R-NapA-like"/>
    <property type="match status" value="1"/>
</dbReference>
<sequence>MLFGRKKKNPIILRDKGVVEWKYATCGYCSTGCAIEVGLDAQGTAVTTRGVADAPVNQGKLCIKGITEAGILNAEGRGTEPLLRSSIQQPWETSSWGDALDTTAAEFKRIQAKYGRDAVAIVSTGQILTEEFYTLGKLARGVIGTNNYDGNTTLCMASAVSGYKRSFGSDGPPGCYDDFSHTDCLLAFGSNLPEQHPVIYWRLKEALEKRKFPIIVVDPRVTMFAQFADIHLPITPGTDLVLLNSLAHVILNEGLADEDYIAAHTNGREEFFELVQRYDPTTAARITGIDEDTIRNVARLYAKAGAAMSIWTMGINQSTHGSDGVCAINNLNLITGNIGKPGGTSLSITGQCNAMGTREWSSCSGLPGYRVLENEQHRDEIGKFWNVDPEFFPKQRGLFMTDIFPAIESGQIKALWLIATNPMTSMPNTGRIRKTLEKLEYLVVQDSYVDVEATQYAHAFFPASVWAEKDGCFTNTERRVNRVTPVTPPLANSKPDLWIFNALAKRWDQADAMNFPDKASDVFEEMKALSVGKGPNGRERMLDISGMDHDKILAQRGIQWPMREGEETGSPRLYTDGVFQFPDGKAKLLAMEWKDNNEKPDQDFPFWLNSGRVVEHFHTRTRTGKVGNCNKYSPTAYMEMNPDAAAELGVEHMDYVRLVSRRGDAVVMVQLTQRVPYNMVFVPFHFHDCVNRVSLGLLDPHSRQPAFKQAAVRIEKVDQLEAARLNRELRAF</sequence>
<dbReference type="AlphaFoldDB" id="A0AAP8SM08"/>
<dbReference type="KEGG" id="hja:BST95_01980"/>
<dbReference type="CDD" id="cd02754">
    <property type="entry name" value="MopB_Nitrate-R-NapA-like"/>
    <property type="match status" value="1"/>
</dbReference>
<dbReference type="GO" id="GO:0045333">
    <property type="term" value="P:cellular respiration"/>
    <property type="evidence" value="ECO:0007669"/>
    <property type="project" value="UniProtKB-ARBA"/>
</dbReference>
<dbReference type="RefSeq" id="WP_084197940.1">
    <property type="nucleotide sequence ID" value="NZ_BMYL01000004.1"/>
</dbReference>
<evidence type="ECO:0000259" key="11">
    <source>
        <dbReference type="PROSITE" id="PS51669"/>
    </source>
</evidence>
<comment type="caution">
    <text evidence="12">The sequence shown here is derived from an EMBL/GenBank/DDBJ whole genome shotgun (WGS) entry which is preliminary data.</text>
</comment>
<dbReference type="InterPro" id="IPR009010">
    <property type="entry name" value="Asp_de-COase-like_dom_sf"/>
</dbReference>
<comment type="cofactor">
    <cofactor evidence="1">
        <name>Mo-bis(molybdopterin guanine dinucleotide)</name>
        <dbReference type="ChEBI" id="CHEBI:60539"/>
    </cofactor>
</comment>
<dbReference type="EMBL" id="PKUR01000004">
    <property type="protein sequence ID" value="PLW85080.1"/>
    <property type="molecule type" value="Genomic_DNA"/>
</dbReference>
<dbReference type="GO" id="GO:0042128">
    <property type="term" value="P:nitrate assimilation"/>
    <property type="evidence" value="ECO:0007669"/>
    <property type="project" value="UniProtKB-KW"/>
</dbReference>
<evidence type="ECO:0000313" key="13">
    <source>
        <dbReference type="Proteomes" id="UP000235162"/>
    </source>
</evidence>
<evidence type="ECO:0000256" key="7">
    <source>
        <dbReference type="ARBA" id="ARBA00023002"/>
    </source>
</evidence>
<comment type="similarity">
    <text evidence="3">Belongs to the prokaryotic molybdopterin-containing oxidoreductase family. NasA/NapA/NarB subfamily.</text>
</comment>
<keyword evidence="9" id="KW-0411">Iron-sulfur</keyword>